<evidence type="ECO:0000313" key="3">
    <source>
        <dbReference type="Proteomes" id="UP000494269"/>
    </source>
</evidence>
<keyword evidence="1" id="KW-1133">Transmembrane helix</keyword>
<evidence type="ECO:0000313" key="2">
    <source>
        <dbReference type="EMBL" id="CAB3744867.1"/>
    </source>
</evidence>
<dbReference type="InterPro" id="IPR007039">
    <property type="entry name" value="TrbC/VirB2"/>
</dbReference>
<gene>
    <name evidence="2" type="ORF">LMG3441_06247</name>
</gene>
<proteinExistence type="predicted"/>
<protein>
    <recommendedName>
        <fullName evidence="4">Conjugal transfer protein TrbC</fullName>
    </recommendedName>
</protein>
<evidence type="ECO:0000256" key="1">
    <source>
        <dbReference type="SAM" id="Phobius"/>
    </source>
</evidence>
<feature type="transmembrane region" description="Helical" evidence="1">
    <location>
        <begin position="49"/>
        <end position="69"/>
    </location>
</feature>
<reference evidence="2 3" key="1">
    <citation type="submission" date="2020-04" db="EMBL/GenBank/DDBJ databases">
        <authorList>
            <person name="De Canck E."/>
        </authorList>
    </citation>
    <scope>NUCLEOTIDE SEQUENCE [LARGE SCALE GENOMIC DNA]</scope>
    <source>
        <strain evidence="2 3">LMG 3441</strain>
    </source>
</reference>
<keyword evidence="1" id="KW-0812">Transmembrane</keyword>
<dbReference type="Proteomes" id="UP000494269">
    <property type="component" value="Unassembled WGS sequence"/>
</dbReference>
<keyword evidence="3" id="KW-1185">Reference proteome</keyword>
<evidence type="ECO:0008006" key="4">
    <source>
        <dbReference type="Google" id="ProtNLM"/>
    </source>
</evidence>
<organism evidence="2 3">
    <name type="scientific">Achromobacter kerstersii</name>
    <dbReference type="NCBI Taxonomy" id="1353890"/>
    <lineage>
        <taxon>Bacteria</taxon>
        <taxon>Pseudomonadati</taxon>
        <taxon>Pseudomonadota</taxon>
        <taxon>Betaproteobacteria</taxon>
        <taxon>Burkholderiales</taxon>
        <taxon>Alcaligenaceae</taxon>
        <taxon>Achromobacter</taxon>
    </lineage>
</organism>
<dbReference type="AlphaFoldDB" id="A0A6S7AW18"/>
<keyword evidence="1" id="KW-0472">Membrane</keyword>
<sequence length="100" mass="10721">MSIAPAQNSRPLTLLAYLALAAVMLVLPDVAFANFEKGTKGLQTFYDWLWLIIPICAAIVGVLIGVAYSADLIRKDTAMQWGVGVVFAGAVVGGFIKLFF</sequence>
<dbReference type="Pfam" id="PF04956">
    <property type="entry name" value="TrbC"/>
    <property type="match status" value="1"/>
</dbReference>
<dbReference type="RefSeq" id="WP_175172147.1">
    <property type="nucleotide sequence ID" value="NZ_CADIJQ010000024.1"/>
</dbReference>
<feature type="transmembrane region" description="Helical" evidence="1">
    <location>
        <begin position="81"/>
        <end position="99"/>
    </location>
</feature>
<accession>A0A6S7AW18</accession>
<name>A0A6S7AW18_9BURK</name>
<dbReference type="EMBL" id="CADIJQ010000024">
    <property type="protein sequence ID" value="CAB3744867.1"/>
    <property type="molecule type" value="Genomic_DNA"/>
</dbReference>